<reference evidence="3" key="1">
    <citation type="journal article" date="2019" name="Int. J. Syst. Evol. Microbiol.">
        <title>The Global Catalogue of Microorganisms (GCM) 10K type strain sequencing project: providing services to taxonomists for standard genome sequencing and annotation.</title>
        <authorList>
            <consortium name="The Broad Institute Genomics Platform"/>
            <consortium name="The Broad Institute Genome Sequencing Center for Infectious Disease"/>
            <person name="Wu L."/>
            <person name="Ma J."/>
        </authorList>
    </citation>
    <scope>NUCLEOTIDE SEQUENCE [LARGE SCALE GENOMIC DNA]</scope>
    <source>
        <strain evidence="3">KCTC 22671</strain>
    </source>
</reference>
<keyword evidence="1" id="KW-1133">Transmembrane helix</keyword>
<keyword evidence="1" id="KW-0812">Transmembrane</keyword>
<evidence type="ECO:0000313" key="3">
    <source>
        <dbReference type="Proteomes" id="UP001597534"/>
    </source>
</evidence>
<gene>
    <name evidence="2" type="ORF">ACFS5J_03250</name>
</gene>
<feature type="transmembrane region" description="Helical" evidence="1">
    <location>
        <begin position="65"/>
        <end position="83"/>
    </location>
</feature>
<protein>
    <submittedName>
        <fullName evidence="2">Uncharacterized protein</fullName>
    </submittedName>
</protein>
<evidence type="ECO:0000256" key="1">
    <source>
        <dbReference type="SAM" id="Phobius"/>
    </source>
</evidence>
<feature type="transmembrane region" description="Helical" evidence="1">
    <location>
        <begin position="34"/>
        <end position="53"/>
    </location>
</feature>
<dbReference type="EMBL" id="JBHUPC010000010">
    <property type="protein sequence ID" value="MFD2891026.1"/>
    <property type="molecule type" value="Genomic_DNA"/>
</dbReference>
<comment type="caution">
    <text evidence="2">The sequence shown here is derived from an EMBL/GenBank/DDBJ whole genome shotgun (WGS) entry which is preliminary data.</text>
</comment>
<organism evidence="2 3">
    <name type="scientific">Flavobacterium chuncheonense</name>
    <dbReference type="NCBI Taxonomy" id="2026653"/>
    <lineage>
        <taxon>Bacteria</taxon>
        <taxon>Pseudomonadati</taxon>
        <taxon>Bacteroidota</taxon>
        <taxon>Flavobacteriia</taxon>
        <taxon>Flavobacteriales</taxon>
        <taxon>Flavobacteriaceae</taxon>
        <taxon>Flavobacterium</taxon>
    </lineage>
</organism>
<proteinExistence type="predicted"/>
<evidence type="ECO:0000313" key="2">
    <source>
        <dbReference type="EMBL" id="MFD2891026.1"/>
    </source>
</evidence>
<name>A0ABW5YIY4_9FLAO</name>
<dbReference type="Proteomes" id="UP001597534">
    <property type="component" value="Unassembled WGS sequence"/>
</dbReference>
<sequence>MSKHNLKLYSEGITILNVFSYLSIATAKDFKNDLLITIPLFLLFINLIAYIALFTSFKKEPRITTFTLIYQPLFIVFFCYYGLYKLGLV</sequence>
<accession>A0ABW5YIY4</accession>
<keyword evidence="1" id="KW-0472">Membrane</keyword>
<keyword evidence="3" id="KW-1185">Reference proteome</keyword>